<feature type="compositionally biased region" description="Low complexity" evidence="1">
    <location>
        <begin position="212"/>
        <end position="223"/>
    </location>
</feature>
<feature type="compositionally biased region" description="Basic and acidic residues" evidence="1">
    <location>
        <begin position="86"/>
        <end position="95"/>
    </location>
</feature>
<proteinExistence type="evidence at transcript level"/>
<sequence>FGRNSAGSGSGGGCRDDSSASDDGETQSVNFFVGGAPASIAPNHQPPTLQSTVSLSNMNATGTVGTPTSSTTSVHLHNSHPVFNSTERDGEESRHSPSTVSERMISIPPRTKKTNISLPAISSQPPPIPALPYGRAPLPPPRRTNQSHIVRSQSSETMPLEIAYYPISSNFQSTSAIGSYASVLPTAFGMSPSSLSSIPAAAIPGGYGLPSPTSSVTAVTSTTHGDTQMEDTNSTDSSSFDDELKKRRRKLHFPFGKKSNKSKLA</sequence>
<protein>
    <submittedName>
        <fullName evidence="2">Uncharacterized protein</fullName>
    </submittedName>
</protein>
<accession>A0A0K8TQ42</accession>
<feature type="compositionally biased region" description="Low complexity" evidence="1">
    <location>
        <begin position="61"/>
        <end position="74"/>
    </location>
</feature>
<organism evidence="2">
    <name type="scientific">Tabanus bromius</name>
    <name type="common">Band-eyed brown horse fly</name>
    <dbReference type="NCBI Taxonomy" id="304241"/>
    <lineage>
        <taxon>Eukaryota</taxon>
        <taxon>Metazoa</taxon>
        <taxon>Ecdysozoa</taxon>
        <taxon>Arthropoda</taxon>
        <taxon>Hexapoda</taxon>
        <taxon>Insecta</taxon>
        <taxon>Pterygota</taxon>
        <taxon>Neoptera</taxon>
        <taxon>Endopterygota</taxon>
        <taxon>Diptera</taxon>
        <taxon>Brachycera</taxon>
        <taxon>Tabanomorpha</taxon>
        <taxon>Tabanoidea</taxon>
        <taxon>Tabanidae</taxon>
        <taxon>Tabanus</taxon>
    </lineage>
</organism>
<feature type="non-terminal residue" evidence="2">
    <location>
        <position position="1"/>
    </location>
</feature>
<name>A0A0K8TQ42_TABBR</name>
<reference evidence="2" key="1">
    <citation type="journal article" date="2015" name="Insect Biochem. Mol. Biol.">
        <title>An insight into the sialome of the horse fly, Tabanus bromius.</title>
        <authorList>
            <person name="Ribeiro J.M."/>
            <person name="Kazimirova M."/>
            <person name="Takac P."/>
            <person name="Andersen J.F."/>
            <person name="Francischetti I.M."/>
        </authorList>
    </citation>
    <scope>NUCLEOTIDE SEQUENCE</scope>
</reference>
<feature type="region of interest" description="Disordered" evidence="1">
    <location>
        <begin position="212"/>
        <end position="243"/>
    </location>
</feature>
<evidence type="ECO:0000313" key="2">
    <source>
        <dbReference type="EMBL" id="JAI16507.1"/>
    </source>
</evidence>
<feature type="region of interest" description="Disordered" evidence="1">
    <location>
        <begin position="1"/>
        <end position="146"/>
    </location>
</feature>
<feature type="compositionally biased region" description="Polar residues" evidence="1">
    <location>
        <begin position="46"/>
        <end position="60"/>
    </location>
</feature>
<evidence type="ECO:0000256" key="1">
    <source>
        <dbReference type="SAM" id="MobiDB-lite"/>
    </source>
</evidence>
<dbReference type="EMBL" id="GDAI01001096">
    <property type="protein sequence ID" value="JAI16507.1"/>
    <property type="molecule type" value="mRNA"/>
</dbReference>
<dbReference type="AlphaFoldDB" id="A0A0K8TQ42"/>